<feature type="transmembrane region" description="Helical" evidence="1">
    <location>
        <begin position="73"/>
        <end position="93"/>
    </location>
</feature>
<accession>A0ABD1Z5B4</accession>
<keyword evidence="1" id="KW-1133">Transmembrane helix</keyword>
<proteinExistence type="predicted"/>
<keyword evidence="1" id="KW-0472">Membrane</keyword>
<dbReference type="AlphaFoldDB" id="A0ABD1Z5B4"/>
<organism evidence="2 3">
    <name type="scientific">Riccia fluitans</name>
    <dbReference type="NCBI Taxonomy" id="41844"/>
    <lineage>
        <taxon>Eukaryota</taxon>
        <taxon>Viridiplantae</taxon>
        <taxon>Streptophyta</taxon>
        <taxon>Embryophyta</taxon>
        <taxon>Marchantiophyta</taxon>
        <taxon>Marchantiopsida</taxon>
        <taxon>Marchantiidae</taxon>
        <taxon>Marchantiales</taxon>
        <taxon>Ricciaceae</taxon>
        <taxon>Riccia</taxon>
    </lineage>
</organism>
<protein>
    <submittedName>
        <fullName evidence="2">Uncharacterized protein</fullName>
    </submittedName>
</protein>
<comment type="caution">
    <text evidence="2">The sequence shown here is derived from an EMBL/GenBank/DDBJ whole genome shotgun (WGS) entry which is preliminary data.</text>
</comment>
<evidence type="ECO:0000256" key="1">
    <source>
        <dbReference type="SAM" id="Phobius"/>
    </source>
</evidence>
<dbReference type="EMBL" id="JBHFFA010000002">
    <property type="protein sequence ID" value="KAL2642910.1"/>
    <property type="molecule type" value="Genomic_DNA"/>
</dbReference>
<reference evidence="2 3" key="1">
    <citation type="submission" date="2024-09" db="EMBL/GenBank/DDBJ databases">
        <title>Chromosome-scale assembly of Riccia fluitans.</title>
        <authorList>
            <person name="Paukszto L."/>
            <person name="Sawicki J."/>
            <person name="Karawczyk K."/>
            <person name="Piernik-Szablinska J."/>
            <person name="Szczecinska M."/>
            <person name="Mazdziarz M."/>
        </authorList>
    </citation>
    <scope>NUCLEOTIDE SEQUENCE [LARGE SCALE GENOMIC DNA]</scope>
    <source>
        <strain evidence="2">Rf_01</strain>
        <tissue evidence="2">Aerial parts of the thallus</tissue>
    </source>
</reference>
<sequence>MESGILREGALYSGSSVSQSGHFSLEEFRAERLVLTCSSSLFYRGIVKRMEKWTGVEEKCNRTGMTERFRNNFSFQGFLTGLMSVLFIAVDGLK</sequence>
<keyword evidence="3" id="KW-1185">Reference proteome</keyword>
<dbReference type="Proteomes" id="UP001605036">
    <property type="component" value="Unassembled WGS sequence"/>
</dbReference>
<evidence type="ECO:0000313" key="2">
    <source>
        <dbReference type="EMBL" id="KAL2642910.1"/>
    </source>
</evidence>
<keyword evidence="1" id="KW-0812">Transmembrane</keyword>
<name>A0ABD1Z5B4_9MARC</name>
<evidence type="ECO:0000313" key="3">
    <source>
        <dbReference type="Proteomes" id="UP001605036"/>
    </source>
</evidence>
<gene>
    <name evidence="2" type="ORF">R1flu_010497</name>
</gene>